<comment type="similarity">
    <text evidence="2 9">Belongs to the V-ATPase proteolipid subunit family.</text>
</comment>
<dbReference type="PROSITE" id="PS51257">
    <property type="entry name" value="PROKAR_LIPOPROTEIN"/>
    <property type="match status" value="1"/>
</dbReference>
<dbReference type="InterPro" id="IPR002379">
    <property type="entry name" value="ATPase_proteolipid_c-like_dom"/>
</dbReference>
<keyword evidence="8 9" id="KW-0472">Membrane</keyword>
<dbReference type="SUPFAM" id="SSF81333">
    <property type="entry name" value="F1F0 ATP synthase subunit C"/>
    <property type="match status" value="2"/>
</dbReference>
<name>A0A8J6DZD4_9EUKA</name>
<proteinExistence type="inferred from homology"/>
<evidence type="ECO:0000256" key="9">
    <source>
        <dbReference type="RuleBase" id="RU363060"/>
    </source>
</evidence>
<dbReference type="OrthoDB" id="1744869at2759"/>
<comment type="subcellular location">
    <subcellularLocation>
        <location evidence="1">Membrane</location>
        <topology evidence="1">Multi-pass membrane protein</topology>
    </subcellularLocation>
    <subcellularLocation>
        <location evidence="9">Vacuole membrane</location>
        <topology evidence="9">Multi-pass membrane protein</topology>
    </subcellularLocation>
</comment>
<sequence length="170" mass="17344">MHYQRVMATSDLCPASAPFFGFMGVAAAIGLSCLGAAYGTAKSGVGIVTLGVQKPGAVIKHILPVLMAGMLGIYGLITSFFIMLNMGSASNYPIWDGFAHLAAGLSVGVASLASGIAIGITGDAVTRAIAREPKLFIGMILLLVFGEVLGLYGMIVSVIMVATLKSGISC</sequence>
<dbReference type="Proteomes" id="UP000717585">
    <property type="component" value="Unassembled WGS sequence"/>
</dbReference>
<dbReference type="GO" id="GO:0033179">
    <property type="term" value="C:proton-transporting V-type ATPase, V0 domain"/>
    <property type="evidence" value="ECO:0007669"/>
    <property type="project" value="InterPro"/>
</dbReference>
<evidence type="ECO:0000256" key="1">
    <source>
        <dbReference type="ARBA" id="ARBA00004141"/>
    </source>
</evidence>
<feature type="transmembrane region" description="Helical" evidence="9">
    <location>
        <begin position="140"/>
        <end position="164"/>
    </location>
</feature>
<evidence type="ECO:0000313" key="11">
    <source>
        <dbReference type="EMBL" id="KAG9393474.1"/>
    </source>
</evidence>
<evidence type="ECO:0000256" key="8">
    <source>
        <dbReference type="ARBA" id="ARBA00023136"/>
    </source>
</evidence>
<dbReference type="InterPro" id="IPR011555">
    <property type="entry name" value="ATPase_proteolipid_su_C_euk"/>
</dbReference>
<reference evidence="11" key="1">
    <citation type="submission" date="2021-05" db="EMBL/GenBank/DDBJ databases">
        <title>A free-living protist that lacks canonical eukaryotic 1 DNA replication and segregation systems.</title>
        <authorList>
            <person name="Salas-Leiva D.E."/>
            <person name="Tromer E.C."/>
            <person name="Curtis B.A."/>
            <person name="Jerlstrom-Hultqvist J."/>
            <person name="Kolisko M."/>
            <person name="Yi Z."/>
            <person name="Salas-Leiva J.S."/>
            <person name="Gallot-Lavallee L."/>
            <person name="Kops G.J.P.L."/>
            <person name="Archibald J.M."/>
            <person name="Simpson A.G.B."/>
            <person name="Roger A.J."/>
        </authorList>
    </citation>
    <scope>NUCLEOTIDE SEQUENCE</scope>
    <source>
        <strain evidence="11">BICM</strain>
    </source>
</reference>
<protein>
    <recommendedName>
        <fullName evidence="9">V-type proton ATPase proteolipid subunit</fullName>
    </recommendedName>
</protein>
<dbReference type="PRINTS" id="PR00122">
    <property type="entry name" value="VACATPASE"/>
</dbReference>
<accession>A0A8J6DZD4</accession>
<comment type="caution">
    <text evidence="11">The sequence shown here is derived from an EMBL/GenBank/DDBJ whole genome shotgun (WGS) entry which is preliminary data.</text>
</comment>
<dbReference type="CDD" id="cd18176">
    <property type="entry name" value="ATP-synt_Vo_c_ATP6C_rpt2"/>
    <property type="match status" value="1"/>
</dbReference>
<evidence type="ECO:0000256" key="2">
    <source>
        <dbReference type="ARBA" id="ARBA00007296"/>
    </source>
</evidence>
<feature type="transmembrane region" description="Helical" evidence="9">
    <location>
        <begin position="98"/>
        <end position="120"/>
    </location>
</feature>
<dbReference type="PANTHER" id="PTHR10263">
    <property type="entry name" value="V-TYPE PROTON ATPASE PROTEOLIPID SUBUNIT"/>
    <property type="match status" value="1"/>
</dbReference>
<organism evidence="11 12">
    <name type="scientific">Carpediemonas membranifera</name>
    <dbReference type="NCBI Taxonomy" id="201153"/>
    <lineage>
        <taxon>Eukaryota</taxon>
        <taxon>Metamonada</taxon>
        <taxon>Carpediemonas-like organisms</taxon>
        <taxon>Carpediemonas</taxon>
    </lineage>
</organism>
<keyword evidence="5 9" id="KW-0375">Hydrogen ion transport</keyword>
<evidence type="ECO:0000256" key="3">
    <source>
        <dbReference type="ARBA" id="ARBA00022448"/>
    </source>
</evidence>
<keyword evidence="12" id="KW-1185">Reference proteome</keyword>
<feature type="transmembrane region" description="Helical" evidence="9">
    <location>
        <begin position="20"/>
        <end position="41"/>
    </location>
</feature>
<evidence type="ECO:0000256" key="4">
    <source>
        <dbReference type="ARBA" id="ARBA00022692"/>
    </source>
</evidence>
<feature type="transmembrane region" description="Helical" evidence="9">
    <location>
        <begin position="62"/>
        <end position="86"/>
    </location>
</feature>
<dbReference type="GO" id="GO:0005774">
    <property type="term" value="C:vacuolar membrane"/>
    <property type="evidence" value="ECO:0007669"/>
    <property type="project" value="UniProtKB-SubCell"/>
</dbReference>
<dbReference type="InterPro" id="IPR000245">
    <property type="entry name" value="ATPase_proteolipid_csu"/>
</dbReference>
<dbReference type="Gene3D" id="1.20.120.610">
    <property type="entry name" value="lithium bound rotor ring of v- atpase"/>
    <property type="match status" value="1"/>
</dbReference>
<feature type="domain" description="V-ATPase proteolipid subunit C-like" evidence="10">
    <location>
        <begin position="23"/>
        <end position="82"/>
    </location>
</feature>
<dbReference type="NCBIfam" id="TIGR01100">
    <property type="entry name" value="V_ATP_synt_C"/>
    <property type="match status" value="1"/>
</dbReference>
<keyword evidence="9" id="KW-0926">Vacuole</keyword>
<dbReference type="CDD" id="cd18175">
    <property type="entry name" value="ATP-synt_Vo_c_ATP6C_rpt1"/>
    <property type="match status" value="1"/>
</dbReference>
<dbReference type="InterPro" id="IPR035921">
    <property type="entry name" value="F/V-ATP_Csub_sf"/>
</dbReference>
<evidence type="ECO:0000259" key="10">
    <source>
        <dbReference type="Pfam" id="PF00137"/>
    </source>
</evidence>
<evidence type="ECO:0000256" key="7">
    <source>
        <dbReference type="ARBA" id="ARBA00023065"/>
    </source>
</evidence>
<evidence type="ECO:0000313" key="12">
    <source>
        <dbReference type="Proteomes" id="UP000717585"/>
    </source>
</evidence>
<evidence type="ECO:0000256" key="5">
    <source>
        <dbReference type="ARBA" id="ARBA00022781"/>
    </source>
</evidence>
<keyword evidence="3 9" id="KW-0813">Transport</keyword>
<dbReference type="FunFam" id="1.20.120.610:FF:000001">
    <property type="entry name" value="V-type proton ATPase proteolipid subunit"/>
    <property type="match status" value="1"/>
</dbReference>
<keyword evidence="7 9" id="KW-0406">Ion transport</keyword>
<evidence type="ECO:0000256" key="6">
    <source>
        <dbReference type="ARBA" id="ARBA00022989"/>
    </source>
</evidence>
<keyword evidence="4 9" id="KW-0812">Transmembrane</keyword>
<feature type="domain" description="V-ATPase proteolipid subunit C-like" evidence="10">
    <location>
        <begin position="101"/>
        <end position="160"/>
    </location>
</feature>
<gene>
    <name evidence="11" type="ORF">J8273_3614</name>
</gene>
<keyword evidence="6 9" id="KW-1133">Transmembrane helix</keyword>
<dbReference type="GO" id="GO:0046961">
    <property type="term" value="F:proton-transporting ATPase activity, rotational mechanism"/>
    <property type="evidence" value="ECO:0007669"/>
    <property type="project" value="InterPro"/>
</dbReference>
<dbReference type="AlphaFoldDB" id="A0A8J6DZD4"/>
<dbReference type="EMBL" id="JAHDYR010000025">
    <property type="protein sequence ID" value="KAG9393474.1"/>
    <property type="molecule type" value="Genomic_DNA"/>
</dbReference>
<dbReference type="Pfam" id="PF00137">
    <property type="entry name" value="ATP-synt_C"/>
    <property type="match status" value="2"/>
</dbReference>